<dbReference type="PROSITE" id="PS51186">
    <property type="entry name" value="GNAT"/>
    <property type="match status" value="1"/>
</dbReference>
<reference evidence="4 5" key="1">
    <citation type="submission" date="2016-10" db="EMBL/GenBank/DDBJ databases">
        <authorList>
            <person name="de Groot N.N."/>
        </authorList>
    </citation>
    <scope>NUCLEOTIDE SEQUENCE [LARGE SCALE GENOMIC DNA]</scope>
    <source>
        <strain evidence="4 5">DSM 23142</strain>
    </source>
</reference>
<feature type="domain" description="N-acetyltransferase" evidence="3">
    <location>
        <begin position="2"/>
        <end position="149"/>
    </location>
</feature>
<evidence type="ECO:0000256" key="1">
    <source>
        <dbReference type="ARBA" id="ARBA00022679"/>
    </source>
</evidence>
<dbReference type="Proteomes" id="UP000199009">
    <property type="component" value="Chromosome I"/>
</dbReference>
<dbReference type="RefSeq" id="WP_091489659.1">
    <property type="nucleotide sequence ID" value="NZ_LT629692.1"/>
</dbReference>
<sequence length="149" mass="16738">MTTITALTDGDHDDWLALWWGYLEFYEADLSPAQTELTFRRILDPEASIHGAIARDDAGSAIGIVHWLTHAATWSEGPYCYLEDLFVHPEVRGGGTGAALIENVRAWAHQHGCAKVYWLTQEHNRTARRLYDRVATDTGFVHYEIPLGG</sequence>
<dbReference type="InterPro" id="IPR000182">
    <property type="entry name" value="GNAT_dom"/>
</dbReference>
<dbReference type="EMBL" id="LT629692">
    <property type="protein sequence ID" value="SDH12475.1"/>
    <property type="molecule type" value="Genomic_DNA"/>
</dbReference>
<keyword evidence="5" id="KW-1185">Reference proteome</keyword>
<dbReference type="PANTHER" id="PTHR10545">
    <property type="entry name" value="DIAMINE N-ACETYLTRANSFERASE"/>
    <property type="match status" value="1"/>
</dbReference>
<gene>
    <name evidence="4" type="ORF">SAMN04489810_2176</name>
</gene>
<dbReference type="PANTHER" id="PTHR10545:SF42">
    <property type="entry name" value="ACETYLTRANSFERASE"/>
    <property type="match status" value="1"/>
</dbReference>
<dbReference type="InterPro" id="IPR051016">
    <property type="entry name" value="Diverse_Substrate_AcTransf"/>
</dbReference>
<keyword evidence="1 4" id="KW-0808">Transferase</keyword>
<evidence type="ECO:0000313" key="4">
    <source>
        <dbReference type="EMBL" id="SDH12475.1"/>
    </source>
</evidence>
<evidence type="ECO:0000259" key="3">
    <source>
        <dbReference type="PROSITE" id="PS51186"/>
    </source>
</evidence>
<dbReference type="OrthoDB" id="9805924at2"/>
<evidence type="ECO:0000313" key="5">
    <source>
        <dbReference type="Proteomes" id="UP000199009"/>
    </source>
</evidence>
<name>A0A1G7ZUU5_9MICO</name>
<protein>
    <submittedName>
        <fullName evidence="4">Acetyltransferase (GNAT) family protein</fullName>
    </submittedName>
</protein>
<dbReference type="Gene3D" id="3.40.630.30">
    <property type="match status" value="1"/>
</dbReference>
<accession>A0A1G7ZUU5</accession>
<dbReference type="Pfam" id="PF00583">
    <property type="entry name" value="Acetyltransf_1"/>
    <property type="match status" value="1"/>
</dbReference>
<dbReference type="AlphaFoldDB" id="A0A1G7ZUU5"/>
<dbReference type="GO" id="GO:0008080">
    <property type="term" value="F:N-acetyltransferase activity"/>
    <property type="evidence" value="ECO:0007669"/>
    <property type="project" value="TreeGrafter"/>
</dbReference>
<keyword evidence="2" id="KW-0012">Acyltransferase</keyword>
<proteinExistence type="predicted"/>
<dbReference type="STRING" id="370764.SAMN04489810_2176"/>
<dbReference type="SUPFAM" id="SSF55729">
    <property type="entry name" value="Acyl-CoA N-acyltransferases (Nat)"/>
    <property type="match status" value="1"/>
</dbReference>
<dbReference type="CDD" id="cd04301">
    <property type="entry name" value="NAT_SF"/>
    <property type="match status" value="1"/>
</dbReference>
<organism evidence="4 5">
    <name type="scientific">Microbacterium pygmaeum</name>
    <dbReference type="NCBI Taxonomy" id="370764"/>
    <lineage>
        <taxon>Bacteria</taxon>
        <taxon>Bacillati</taxon>
        <taxon>Actinomycetota</taxon>
        <taxon>Actinomycetes</taxon>
        <taxon>Micrococcales</taxon>
        <taxon>Microbacteriaceae</taxon>
        <taxon>Microbacterium</taxon>
    </lineage>
</organism>
<dbReference type="InterPro" id="IPR016181">
    <property type="entry name" value="Acyl_CoA_acyltransferase"/>
</dbReference>
<evidence type="ECO:0000256" key="2">
    <source>
        <dbReference type="ARBA" id="ARBA00023315"/>
    </source>
</evidence>